<protein>
    <submittedName>
        <fullName evidence="2">Uncharacterized protein</fullName>
    </submittedName>
</protein>
<dbReference type="Proteomes" id="UP001159363">
    <property type="component" value="Chromosome 4"/>
</dbReference>
<reference evidence="2 3" key="1">
    <citation type="submission" date="2023-02" db="EMBL/GenBank/DDBJ databases">
        <title>LHISI_Scaffold_Assembly.</title>
        <authorList>
            <person name="Stuart O.P."/>
            <person name="Cleave R."/>
            <person name="Magrath M.J.L."/>
            <person name="Mikheyev A.S."/>
        </authorList>
    </citation>
    <scope>NUCLEOTIDE SEQUENCE [LARGE SCALE GENOMIC DNA]</scope>
    <source>
        <strain evidence="2">Daus_M_001</strain>
        <tissue evidence="2">Leg muscle</tissue>
    </source>
</reference>
<evidence type="ECO:0000313" key="2">
    <source>
        <dbReference type="EMBL" id="KAJ8884479.1"/>
    </source>
</evidence>
<evidence type="ECO:0000256" key="1">
    <source>
        <dbReference type="SAM" id="MobiDB-lite"/>
    </source>
</evidence>
<comment type="caution">
    <text evidence="2">The sequence shown here is derived from an EMBL/GenBank/DDBJ whole genome shotgun (WGS) entry which is preliminary data.</text>
</comment>
<dbReference type="EMBL" id="JARBHB010000005">
    <property type="protein sequence ID" value="KAJ8884479.1"/>
    <property type="molecule type" value="Genomic_DNA"/>
</dbReference>
<proteinExistence type="predicted"/>
<feature type="region of interest" description="Disordered" evidence="1">
    <location>
        <begin position="199"/>
        <end position="310"/>
    </location>
</feature>
<keyword evidence="3" id="KW-1185">Reference proteome</keyword>
<feature type="compositionally biased region" description="Basic and acidic residues" evidence="1">
    <location>
        <begin position="208"/>
        <end position="250"/>
    </location>
</feature>
<evidence type="ECO:0000313" key="3">
    <source>
        <dbReference type="Proteomes" id="UP001159363"/>
    </source>
</evidence>
<name>A0ABQ9HJF7_9NEOP</name>
<gene>
    <name evidence="2" type="ORF">PR048_016336</name>
</gene>
<feature type="compositionally biased region" description="Basic and acidic residues" evidence="1">
    <location>
        <begin position="291"/>
        <end position="301"/>
    </location>
</feature>
<sequence length="310" mass="34988">MVIKFKYFADFSNSHLDYFPENLGVINEEQGERLNQDIKVMGYNNQSDGKKIYECRKRLFTKKGRQLQVNPPTVDALYLHITQASYRGGCIWSNAANPWPQLRHYAAVGRVFSEISCFPRPCIPVQLLHIHLTSPSSAINHNVMSRPNLSNLHISAWHGEVVVMGVAQYSEGIPYHAMSLFGQAFGTLVRGVGKEHKEAMSRSSAEAADCRMEKSGKRVGAEREEAYAEREGWRGREREREITRRDRLATDDSQASPCPNEGKRAVHQLKANCTPSDRLEIPGQAKSQKLAGRDVRTRDPKTTLTEPQHA</sequence>
<organism evidence="2 3">
    <name type="scientific">Dryococelus australis</name>
    <dbReference type="NCBI Taxonomy" id="614101"/>
    <lineage>
        <taxon>Eukaryota</taxon>
        <taxon>Metazoa</taxon>
        <taxon>Ecdysozoa</taxon>
        <taxon>Arthropoda</taxon>
        <taxon>Hexapoda</taxon>
        <taxon>Insecta</taxon>
        <taxon>Pterygota</taxon>
        <taxon>Neoptera</taxon>
        <taxon>Polyneoptera</taxon>
        <taxon>Phasmatodea</taxon>
        <taxon>Verophasmatodea</taxon>
        <taxon>Anareolatae</taxon>
        <taxon>Phasmatidae</taxon>
        <taxon>Eurycanthinae</taxon>
        <taxon>Dryococelus</taxon>
    </lineage>
</organism>
<accession>A0ABQ9HJF7</accession>